<dbReference type="PANTHER" id="PTHR30043:SF1">
    <property type="entry name" value="ABC TRANSPORT SYSTEM PERMEASE PROTEIN P69"/>
    <property type="match status" value="1"/>
</dbReference>
<reference evidence="10" key="1">
    <citation type="submission" date="2006-05" db="EMBL/GenBank/DDBJ databases">
        <title>Identification and analysis of genes involved in the oxidation of reduced phosphorus compounds by Xanthobacter flavus WM2814.</title>
        <authorList>
            <person name="Wilson M.M."/>
            <person name="Metcalf W.W."/>
        </authorList>
    </citation>
    <scope>NUCLEOTIDE SEQUENCE</scope>
    <source>
        <strain evidence="10">WM2814</strain>
    </source>
</reference>
<accession>A5X3G8</accession>
<dbReference type="InterPro" id="IPR035906">
    <property type="entry name" value="MetI-like_sf"/>
</dbReference>
<dbReference type="GO" id="GO:0015416">
    <property type="term" value="F:ABC-type phosphonate transporter activity"/>
    <property type="evidence" value="ECO:0007669"/>
    <property type="project" value="InterPro"/>
</dbReference>
<evidence type="ECO:0000256" key="2">
    <source>
        <dbReference type="ARBA" id="ARBA00022448"/>
    </source>
</evidence>
<keyword evidence="4 7" id="KW-0812">Transmembrane</keyword>
<feature type="transmembrane region" description="Helical" evidence="7">
    <location>
        <begin position="246"/>
        <end position="266"/>
    </location>
</feature>
<evidence type="ECO:0000313" key="10">
    <source>
        <dbReference type="EMBL" id="ABG02409.1"/>
    </source>
</evidence>
<evidence type="ECO:0000259" key="9">
    <source>
        <dbReference type="PROSITE" id="PS50928"/>
    </source>
</evidence>
<keyword evidence="5 7" id="KW-1133">Transmembrane helix</keyword>
<dbReference type="Gene3D" id="1.10.3720.10">
    <property type="entry name" value="MetI-like"/>
    <property type="match status" value="1"/>
</dbReference>
<organism evidence="10">
    <name type="scientific">Xanthobacter flavus</name>
    <dbReference type="NCBI Taxonomy" id="281"/>
    <lineage>
        <taxon>Bacteria</taxon>
        <taxon>Pseudomonadati</taxon>
        <taxon>Pseudomonadota</taxon>
        <taxon>Alphaproteobacteria</taxon>
        <taxon>Hyphomicrobiales</taxon>
        <taxon>Xanthobacteraceae</taxon>
        <taxon>Xanthobacter</taxon>
    </lineage>
</organism>
<keyword evidence="3" id="KW-1003">Cell membrane</keyword>
<dbReference type="PROSITE" id="PS50928">
    <property type="entry name" value="ABC_TM1"/>
    <property type="match status" value="1"/>
</dbReference>
<dbReference type="NCBIfam" id="TIGR01097">
    <property type="entry name" value="PhnE"/>
    <property type="match status" value="1"/>
</dbReference>
<feature type="transmembrane region" description="Helical" evidence="7">
    <location>
        <begin position="24"/>
        <end position="44"/>
    </location>
</feature>
<evidence type="ECO:0000256" key="5">
    <source>
        <dbReference type="ARBA" id="ARBA00022989"/>
    </source>
</evidence>
<evidence type="ECO:0000256" key="1">
    <source>
        <dbReference type="ARBA" id="ARBA00004651"/>
    </source>
</evidence>
<dbReference type="PANTHER" id="PTHR30043">
    <property type="entry name" value="PHOSPHONATES TRANSPORT SYSTEM PERMEASE PROTEIN"/>
    <property type="match status" value="1"/>
</dbReference>
<dbReference type="InterPro" id="IPR005769">
    <property type="entry name" value="PhnE/PtxC"/>
</dbReference>
<feature type="region of interest" description="Disordered" evidence="8">
    <location>
        <begin position="276"/>
        <end position="299"/>
    </location>
</feature>
<evidence type="ECO:0000256" key="6">
    <source>
        <dbReference type="ARBA" id="ARBA00023136"/>
    </source>
</evidence>
<feature type="domain" description="ABC transmembrane type-1" evidence="9">
    <location>
        <begin position="80"/>
        <end position="263"/>
    </location>
</feature>
<dbReference type="GO" id="GO:0005886">
    <property type="term" value="C:plasma membrane"/>
    <property type="evidence" value="ECO:0007669"/>
    <property type="project" value="UniProtKB-SubCell"/>
</dbReference>
<comment type="subcellular location">
    <subcellularLocation>
        <location evidence="1 7">Cell membrane</location>
        <topology evidence="1 7">Multi-pass membrane protein</topology>
    </subcellularLocation>
</comment>
<dbReference type="CDD" id="cd06261">
    <property type="entry name" value="TM_PBP2"/>
    <property type="match status" value="1"/>
</dbReference>
<gene>
    <name evidence="10" type="primary">htxC</name>
</gene>
<evidence type="ECO:0000256" key="8">
    <source>
        <dbReference type="SAM" id="MobiDB-lite"/>
    </source>
</evidence>
<evidence type="ECO:0000256" key="7">
    <source>
        <dbReference type="RuleBase" id="RU363032"/>
    </source>
</evidence>
<evidence type="ECO:0000256" key="3">
    <source>
        <dbReference type="ARBA" id="ARBA00022475"/>
    </source>
</evidence>
<evidence type="ECO:0000256" key="4">
    <source>
        <dbReference type="ARBA" id="ARBA00022692"/>
    </source>
</evidence>
<comment type="similarity">
    <text evidence="7">Belongs to the binding-protein-dependent transport system permease family.</text>
</comment>
<dbReference type="EMBL" id="DQ531484">
    <property type="protein sequence ID" value="ABG02409.1"/>
    <property type="molecule type" value="Genomic_DNA"/>
</dbReference>
<proteinExistence type="inferred from homology"/>
<name>A5X3G8_XANFL</name>
<dbReference type="InterPro" id="IPR000515">
    <property type="entry name" value="MetI-like"/>
</dbReference>
<sequence>MTIASFDETRYAEPTGPAFTWRNIARALVFLAVAAFLGACFSAAKVDLAKLADGLPKIASWFQQMFPPDLRDIDRVLRDAFQTLAMATVGTVGALLVCIPLVPLAARNTTPNLLAYRLVRAVFGMLRGTEILVFALIFVAAVGFGPFTGVLAIMFNMVGALGKLLTEVIEPADPGPVEAVDLTGAGPVRAFRYALLPDVWPNVVAVTLYIWEFNVRASTVLGIVGAGGIGQTLKDSIDLLDFPKMATVLGVILAMVIAIDTLSAYLRRLVLSPDSAATRPGAPTRLPEGEGRATAAEGI</sequence>
<feature type="transmembrane region" description="Helical" evidence="7">
    <location>
        <begin position="131"/>
        <end position="155"/>
    </location>
</feature>
<protein>
    <submittedName>
        <fullName evidence="10">HtxC</fullName>
    </submittedName>
</protein>
<dbReference type="AlphaFoldDB" id="A5X3G8"/>
<dbReference type="Pfam" id="PF00528">
    <property type="entry name" value="BPD_transp_1"/>
    <property type="match status" value="1"/>
</dbReference>
<feature type="transmembrane region" description="Helical" evidence="7">
    <location>
        <begin position="84"/>
        <end position="106"/>
    </location>
</feature>
<keyword evidence="2 7" id="KW-0813">Transport</keyword>
<keyword evidence="6 7" id="KW-0472">Membrane</keyword>
<dbReference type="SUPFAM" id="SSF161098">
    <property type="entry name" value="MetI-like"/>
    <property type="match status" value="1"/>
</dbReference>